<dbReference type="EMBL" id="MT631122">
    <property type="protein sequence ID" value="QNO45480.1"/>
    <property type="molecule type" value="Genomic_DNA"/>
</dbReference>
<organism evidence="1">
    <name type="scientific">Candidatus Methanogaster sp. ANME-2c ERB4</name>
    <dbReference type="NCBI Taxonomy" id="2759911"/>
    <lineage>
        <taxon>Archaea</taxon>
        <taxon>Methanobacteriati</taxon>
        <taxon>Methanobacteriota</taxon>
        <taxon>Stenosarchaea group</taxon>
        <taxon>Methanomicrobia</taxon>
        <taxon>Methanosarcinales</taxon>
        <taxon>ANME-2 cluster</taxon>
        <taxon>Candidatus Methanogasteraceae</taxon>
        <taxon>Candidatus Methanogaster</taxon>
    </lineage>
</organism>
<accession>A0A7G9YBU6</accession>
<dbReference type="AlphaFoldDB" id="A0A7G9YBU6"/>
<evidence type="ECO:0000313" key="1">
    <source>
        <dbReference type="EMBL" id="QNO45480.1"/>
    </source>
</evidence>
<protein>
    <submittedName>
        <fullName evidence="1">Uncharacterized protein</fullName>
    </submittedName>
</protein>
<reference evidence="1" key="1">
    <citation type="submission" date="2020-06" db="EMBL/GenBank/DDBJ databases">
        <title>Unique genomic features of the anaerobic methanotrophic archaea.</title>
        <authorList>
            <person name="Chadwick G.L."/>
            <person name="Skennerton C.T."/>
            <person name="Laso-Perez R."/>
            <person name="Leu A.O."/>
            <person name="Speth D.R."/>
            <person name="Yu H."/>
            <person name="Morgan-Lang C."/>
            <person name="Hatzenpichler R."/>
            <person name="Goudeau D."/>
            <person name="Malmstrom R."/>
            <person name="Brazelton W.J."/>
            <person name="Woyke T."/>
            <person name="Hallam S.J."/>
            <person name="Tyson G.W."/>
            <person name="Wegener G."/>
            <person name="Boetius A."/>
            <person name="Orphan V."/>
        </authorList>
    </citation>
    <scope>NUCLEOTIDE SEQUENCE</scope>
</reference>
<proteinExistence type="predicted"/>
<sequence>MMYALVIAISAPNFVSSDAGIIRMFGFTTGMTVGVSILPCAVCNLPILPAESLCVISKWDMMVFRLSLNVLSSPVHGSKIVSRSGIAGYES</sequence>
<name>A0A7G9YBU6_9EURY</name>
<gene>
    <name evidence="1" type="ORF">LDPHHAMN_00032</name>
</gene>